<feature type="chain" id="PRO_5006912312" evidence="3">
    <location>
        <begin position="26"/>
        <end position="396"/>
    </location>
</feature>
<dbReference type="InterPro" id="IPR014710">
    <property type="entry name" value="RmlC-like_jellyroll"/>
</dbReference>
<keyword evidence="3" id="KW-0732">Signal</keyword>
<dbReference type="InterPro" id="IPR051610">
    <property type="entry name" value="GPI/OXD"/>
</dbReference>
<dbReference type="AlphaFoldDB" id="A0A0W0SS17"/>
<dbReference type="Proteomes" id="UP000054736">
    <property type="component" value="Unassembled WGS sequence"/>
</dbReference>
<gene>
    <name evidence="5" type="primary">oxdC</name>
    <name evidence="5" type="ORF">Ldro_2374</name>
</gene>
<evidence type="ECO:0000313" key="6">
    <source>
        <dbReference type="Proteomes" id="UP000054736"/>
    </source>
</evidence>
<dbReference type="EMBL" id="LNXY01000027">
    <property type="protein sequence ID" value="KTC86049.1"/>
    <property type="molecule type" value="Genomic_DNA"/>
</dbReference>
<evidence type="ECO:0000259" key="4">
    <source>
        <dbReference type="SMART" id="SM00835"/>
    </source>
</evidence>
<dbReference type="GO" id="GO:0046564">
    <property type="term" value="F:oxalate decarboxylase activity"/>
    <property type="evidence" value="ECO:0007669"/>
    <property type="project" value="UniProtKB-EC"/>
</dbReference>
<feature type="region of interest" description="Disordered" evidence="2">
    <location>
        <begin position="25"/>
        <end position="45"/>
    </location>
</feature>
<accession>A0A0W0SS17</accession>
<comment type="caution">
    <text evidence="5">The sequence shown here is derived from an EMBL/GenBank/DDBJ whole genome shotgun (WGS) entry which is preliminary data.</text>
</comment>
<keyword evidence="6" id="KW-1185">Reference proteome</keyword>
<dbReference type="OrthoDB" id="1973590at2"/>
<dbReference type="STRING" id="1212489.Ldro_2374"/>
<proteinExistence type="predicted"/>
<dbReference type="PANTHER" id="PTHR35848">
    <property type="entry name" value="OXALATE-BINDING PROTEIN"/>
    <property type="match status" value="1"/>
</dbReference>
<dbReference type="PATRIC" id="fig|1212489.4.peg.2506"/>
<dbReference type="InterPro" id="IPR011051">
    <property type="entry name" value="RmlC_Cupin_sf"/>
</dbReference>
<dbReference type="InterPro" id="IPR006045">
    <property type="entry name" value="Cupin_1"/>
</dbReference>
<organism evidence="5 6">
    <name type="scientific">Legionella drozanskii LLAP-1</name>
    <dbReference type="NCBI Taxonomy" id="1212489"/>
    <lineage>
        <taxon>Bacteria</taxon>
        <taxon>Pseudomonadati</taxon>
        <taxon>Pseudomonadota</taxon>
        <taxon>Gammaproteobacteria</taxon>
        <taxon>Legionellales</taxon>
        <taxon>Legionellaceae</taxon>
        <taxon>Legionella</taxon>
    </lineage>
</organism>
<reference evidence="5 6" key="1">
    <citation type="submission" date="2015-11" db="EMBL/GenBank/DDBJ databases">
        <title>Genomic analysis of 38 Legionella species identifies large and diverse effector repertoires.</title>
        <authorList>
            <person name="Burstein D."/>
            <person name="Amaro F."/>
            <person name="Zusman T."/>
            <person name="Lifshitz Z."/>
            <person name="Cohen O."/>
            <person name="Gilbert J.A."/>
            <person name="Pupko T."/>
            <person name="Shuman H.A."/>
            <person name="Segal G."/>
        </authorList>
    </citation>
    <scope>NUCLEOTIDE SEQUENCE [LARGE SCALE GENOMIC DNA]</scope>
    <source>
        <strain evidence="5 6">ATCC 700990</strain>
    </source>
</reference>
<dbReference type="RefSeq" id="WP_083497957.1">
    <property type="nucleotide sequence ID" value="NZ_CAAAIU010000001.1"/>
</dbReference>
<dbReference type="PANTHER" id="PTHR35848:SF9">
    <property type="entry name" value="SLL1358 PROTEIN"/>
    <property type="match status" value="1"/>
</dbReference>
<name>A0A0W0SS17_9GAMM</name>
<evidence type="ECO:0000256" key="1">
    <source>
        <dbReference type="ARBA" id="ARBA00022723"/>
    </source>
</evidence>
<keyword evidence="1" id="KW-0479">Metal-binding</keyword>
<evidence type="ECO:0000313" key="5">
    <source>
        <dbReference type="EMBL" id="KTC86049.1"/>
    </source>
</evidence>
<dbReference type="SMART" id="SM00835">
    <property type="entry name" value="Cupin_1"/>
    <property type="match status" value="2"/>
</dbReference>
<feature type="domain" description="Cupin type-1" evidence="4">
    <location>
        <begin position="67"/>
        <end position="209"/>
    </location>
</feature>
<dbReference type="Pfam" id="PF00190">
    <property type="entry name" value="Cupin_1"/>
    <property type="match status" value="2"/>
</dbReference>
<feature type="signal peptide" evidence="3">
    <location>
        <begin position="1"/>
        <end position="25"/>
    </location>
</feature>
<protein>
    <submittedName>
        <fullName evidence="5">Oxalate decarboxylase OxdC</fullName>
        <ecNumber evidence="5">4.1.1.2</ecNumber>
    </submittedName>
</protein>
<feature type="domain" description="Cupin type-1" evidence="4">
    <location>
        <begin position="239"/>
        <end position="382"/>
    </location>
</feature>
<dbReference type="GO" id="GO:0046872">
    <property type="term" value="F:metal ion binding"/>
    <property type="evidence" value="ECO:0007669"/>
    <property type="project" value="UniProtKB-KW"/>
</dbReference>
<keyword evidence="5" id="KW-0456">Lyase</keyword>
<evidence type="ECO:0000256" key="3">
    <source>
        <dbReference type="SAM" id="SignalP"/>
    </source>
</evidence>
<dbReference type="SUPFAM" id="SSF51182">
    <property type="entry name" value="RmlC-like cupins"/>
    <property type="match status" value="2"/>
</dbReference>
<dbReference type="EC" id="4.1.1.2" evidence="5"/>
<dbReference type="Gene3D" id="2.60.120.10">
    <property type="entry name" value="Jelly Rolls"/>
    <property type="match status" value="2"/>
</dbReference>
<evidence type="ECO:0000256" key="2">
    <source>
        <dbReference type="SAM" id="MobiDB-lite"/>
    </source>
</evidence>
<sequence length="396" mass="44063">MIRKYRSAVIRVIFLSGLLMSQAQAAEPSETPPTSGPDSSAYSPEPNIQKLLQDESTNLKADFPYRINLFKQGQIDKNSAGIRIAETAKQLLSNKTGLLFYYEVVTDAMRVPHWHANATEIGTVLEGKMRVTIWEGSGTTKMYTVEKNGTWIIPKAKLHSLENVGQDKMKFLVVYDSPIAADRDFLTAWASLPDTILARAVGLSESDIASIKKTTVNKLSAFDPAAAPVKAEAYSLLSNNFKTTKPIYQSELGSITRIDPKINANMKAMALQRTIMKPKVLRIPHWYTSGDVLLFVLRGDAFFTLMNDDGKVFHTLIHRGDLISIPIGNFHSFLNIGNDDLEVYEGFNRVDDINEITLMNGVQHFNIGTIVGATGLSKDVIQKINQDKPESYMVKF</sequence>